<dbReference type="InterPro" id="IPR034804">
    <property type="entry name" value="SQR/QFR_C/D"/>
</dbReference>
<evidence type="ECO:0000256" key="6">
    <source>
        <dbReference type="ARBA" id="ARBA00022723"/>
    </source>
</evidence>
<keyword evidence="5 10" id="KW-0812">Transmembrane</keyword>
<dbReference type="Proteomes" id="UP000189462">
    <property type="component" value="Unassembled WGS sequence"/>
</dbReference>
<evidence type="ECO:0000256" key="1">
    <source>
        <dbReference type="ARBA" id="ARBA00001971"/>
    </source>
</evidence>
<evidence type="ECO:0000256" key="4">
    <source>
        <dbReference type="ARBA" id="ARBA00022617"/>
    </source>
</evidence>
<dbReference type="OrthoDB" id="8964564at2"/>
<evidence type="ECO:0000313" key="11">
    <source>
        <dbReference type="EMBL" id="OOG27693.1"/>
    </source>
</evidence>
<feature type="transmembrane region" description="Helical" evidence="10">
    <location>
        <begin position="12"/>
        <end position="41"/>
    </location>
</feature>
<organism evidence="11 12">
    <name type="scientific">Thioalkalivibrio denitrificans</name>
    <dbReference type="NCBI Taxonomy" id="108003"/>
    <lineage>
        <taxon>Bacteria</taxon>
        <taxon>Pseudomonadati</taxon>
        <taxon>Pseudomonadota</taxon>
        <taxon>Gammaproteobacteria</taxon>
        <taxon>Chromatiales</taxon>
        <taxon>Ectothiorhodospiraceae</taxon>
        <taxon>Thioalkalivibrio</taxon>
    </lineage>
</organism>
<dbReference type="GO" id="GO:0016020">
    <property type="term" value="C:membrane"/>
    <property type="evidence" value="ECO:0007669"/>
    <property type="project" value="UniProtKB-SubCell"/>
</dbReference>
<comment type="cofactor">
    <cofactor evidence="1">
        <name>heme</name>
        <dbReference type="ChEBI" id="CHEBI:30413"/>
    </cofactor>
</comment>
<dbReference type="SUPFAM" id="SSF81343">
    <property type="entry name" value="Fumarate reductase respiratory complex transmembrane subunits"/>
    <property type="match status" value="1"/>
</dbReference>
<evidence type="ECO:0000256" key="3">
    <source>
        <dbReference type="ARBA" id="ARBA00004370"/>
    </source>
</evidence>
<dbReference type="InterPro" id="IPR000701">
    <property type="entry name" value="SuccDH_FuR_B_TM-su"/>
</dbReference>
<dbReference type="AlphaFoldDB" id="A0A1V3NRV1"/>
<dbReference type="EMBL" id="MVBK01000018">
    <property type="protein sequence ID" value="OOG27693.1"/>
    <property type="molecule type" value="Genomic_DNA"/>
</dbReference>
<evidence type="ECO:0000256" key="10">
    <source>
        <dbReference type="SAM" id="Phobius"/>
    </source>
</evidence>
<dbReference type="Gene3D" id="1.20.1300.10">
    <property type="entry name" value="Fumarate reductase/succinate dehydrogenase, transmembrane subunit"/>
    <property type="match status" value="1"/>
</dbReference>
<accession>A0A1V3NRV1</accession>
<evidence type="ECO:0000313" key="12">
    <source>
        <dbReference type="Proteomes" id="UP000189462"/>
    </source>
</evidence>
<dbReference type="Pfam" id="PF01127">
    <property type="entry name" value="Sdh_cyt"/>
    <property type="match status" value="1"/>
</dbReference>
<evidence type="ECO:0000256" key="5">
    <source>
        <dbReference type="ARBA" id="ARBA00022692"/>
    </source>
</evidence>
<dbReference type="RefSeq" id="WP_077277711.1">
    <property type="nucleotide sequence ID" value="NZ_MVBK01000018.1"/>
</dbReference>
<dbReference type="PANTHER" id="PTHR41910:SF1">
    <property type="entry name" value="SUCCINATE DEHYDROGENASE HYDROPHOBIC MEMBRANE ANCHOR SUBUNIT"/>
    <property type="match status" value="1"/>
</dbReference>
<keyword evidence="4" id="KW-0349">Heme</keyword>
<reference evidence="11 12" key="1">
    <citation type="submission" date="2017-02" db="EMBL/GenBank/DDBJ databases">
        <title>Genomic diversity within the haloalkaliphilic genus Thioalkalivibrio.</title>
        <authorList>
            <person name="Ahn A.-C."/>
            <person name="Meier-Kolthoff J."/>
            <person name="Overmars L."/>
            <person name="Richter M."/>
            <person name="Woyke T."/>
            <person name="Sorokin D.Y."/>
            <person name="Muyzer G."/>
        </authorList>
    </citation>
    <scope>NUCLEOTIDE SEQUENCE [LARGE SCALE GENOMIC DNA]</scope>
    <source>
        <strain evidence="11 12">ALJD</strain>
    </source>
</reference>
<feature type="transmembrane region" description="Helical" evidence="10">
    <location>
        <begin position="95"/>
        <end position="113"/>
    </location>
</feature>
<dbReference type="InterPro" id="IPR039023">
    <property type="entry name" value="SdhC_prok"/>
</dbReference>
<dbReference type="GO" id="GO:0046872">
    <property type="term" value="F:metal ion binding"/>
    <property type="evidence" value="ECO:0007669"/>
    <property type="project" value="UniProtKB-KW"/>
</dbReference>
<evidence type="ECO:0000256" key="8">
    <source>
        <dbReference type="ARBA" id="ARBA00023004"/>
    </source>
</evidence>
<protein>
    <submittedName>
        <fullName evidence="11">Succinate dehydrogenase</fullName>
    </submittedName>
</protein>
<evidence type="ECO:0000256" key="9">
    <source>
        <dbReference type="ARBA" id="ARBA00023136"/>
    </source>
</evidence>
<comment type="caution">
    <text evidence="11">The sequence shown here is derived from an EMBL/GenBank/DDBJ whole genome shotgun (WGS) entry which is preliminary data.</text>
</comment>
<keyword evidence="9 10" id="KW-0472">Membrane</keyword>
<keyword evidence="7 10" id="KW-1133">Transmembrane helix</keyword>
<name>A0A1V3NRV1_9GAMM</name>
<comment type="subcellular location">
    <subcellularLocation>
        <location evidence="3">Membrane</location>
    </subcellularLocation>
</comment>
<gene>
    <name evidence="11" type="ORF">B1C78_03335</name>
</gene>
<proteinExistence type="predicted"/>
<sequence>MKTDWRARNHPAWWAFLVHRISGIVLTLFLPFHFWVLGMALNDAARMDDFFAWADRPLVKVAEAGLVILLAAHLTGGLRLMALEFLAWRGWQKDLLAVAAGLTVIAGVVFAYVV</sequence>
<dbReference type="PANTHER" id="PTHR41910">
    <property type="entry name" value="SUCCINATE DEHYDROGENASE 2 MEMBRANE SUBUNIT SDHC"/>
    <property type="match status" value="1"/>
</dbReference>
<dbReference type="STRING" id="108003.B1C78_03335"/>
<keyword evidence="6" id="KW-0479">Metal-binding</keyword>
<evidence type="ECO:0000256" key="2">
    <source>
        <dbReference type="ARBA" id="ARBA00004050"/>
    </source>
</evidence>
<keyword evidence="12" id="KW-1185">Reference proteome</keyword>
<feature type="transmembrane region" description="Helical" evidence="10">
    <location>
        <begin position="61"/>
        <end position="83"/>
    </location>
</feature>
<keyword evidence="8" id="KW-0408">Iron</keyword>
<evidence type="ECO:0000256" key="7">
    <source>
        <dbReference type="ARBA" id="ARBA00022989"/>
    </source>
</evidence>
<comment type="function">
    <text evidence="2">Membrane-anchoring subunit of succinate dehydrogenase (SDH).</text>
</comment>